<dbReference type="GO" id="GO:0016810">
    <property type="term" value="F:hydrolase activity, acting on carbon-nitrogen (but not peptide) bonds"/>
    <property type="evidence" value="ECO:0007669"/>
    <property type="project" value="InterPro"/>
</dbReference>
<dbReference type="InterPro" id="IPR011059">
    <property type="entry name" value="Metal-dep_hydrolase_composite"/>
</dbReference>
<evidence type="ECO:0000256" key="1">
    <source>
        <dbReference type="SAM" id="Phobius"/>
    </source>
</evidence>
<sequence length="995" mass="108683">MTSYTARTTMSSEKALALHSGSDFFPPRPMLTFSKRTLSVLWLLLFGFWTYHRVLPPGSWSTLEPSAYVSPNTQEILLKCSTLHARPNQLSLASLSRKRTVSDRYEPGTRNMSYLITNATIFTGAKDDDGNLQITNGDLLMVNGIIRALGEDIPRDLLVEIDPRQLTMIKANGSWVTPGLVDINSQLGIFSSPPLRGSDDSDSMKGPVLPWLRSIDGLHTRDNAFELAMAAGVTSAQILPGLSNNIGGQAFVVKLRRTADGSALSMVVDPPQELNSTGGPPTWRHLLQSCSEETRRYGNRMDMMWSLRSAYHEARRVMKAQDAFCAQAEAGIWDTGMDVFPDSLQWEMLVDVLRGKVKVTNDCSEAVDLDNMIRLSNEFGFSLAIFLHASEAYLVPTLVNGSRGGTPAVALSSTNHRHDRESYRGSEFAPAILAAHNLSIIMTTDQPVINSRQLIDEARKAYHFGLTADLALASITSASSNALGLGYRMGMLQEGYDADVVMWNSHPLQIGATPSHVWIDGIRQIPLTKDSGRSTYSTGNGPTEVVDSNNLRMLAPSQPSYLKERQDTVNWDGLPPLRGREEGNRVVFRNVKEVWTRGRNSIDESFVADEEEFGIVIVEKGKIICAGTTDDCIVSGDEPTVDIDIHGGSISPGLLTFGSPLGLEDIASEPSTTDGRLFDALAVDVPSIFHDVGGIVRAFDALMFDTRHARIAYYFGVTIATSSLAKPHHLHESDDSMIWGLSTTFRTNAAHALEPEAIVQTETALHVRITRPRFDVRGPATSVSSQLAILRRLLYGWESRDTDTGLYFRKAAEGVIPLVVEVHNADIMASLIMLRAEVDAKIGGQMRMVFVGATEAWLLAKELSQARVGVILTSLKPVAATWDQRRILPGPPLTNQTALDILLKNGVIVGLGVDYPQMAAETRFHLAQAYQDSISSATAREVYGLATTNLEQLLGVKGIEPSSADLVAFDGGSVFNLSSKAVAIISPQRSQVDML</sequence>
<keyword evidence="1" id="KW-1133">Transmembrane helix</keyword>
<protein>
    <submittedName>
        <fullName evidence="3">Carbohydrate esterase family 9 protein</fullName>
    </submittedName>
</protein>
<evidence type="ECO:0000313" key="3">
    <source>
        <dbReference type="EMBL" id="KAJ3716278.1"/>
    </source>
</evidence>
<dbReference type="Gene3D" id="3.20.20.140">
    <property type="entry name" value="Metal-dependent hydrolases"/>
    <property type="match status" value="2"/>
</dbReference>
<dbReference type="SUPFAM" id="SSF51338">
    <property type="entry name" value="Composite domain of metallo-dependent hydrolases"/>
    <property type="match status" value="1"/>
</dbReference>
<dbReference type="InterPro" id="IPR006680">
    <property type="entry name" value="Amidohydro-rel"/>
</dbReference>
<dbReference type="InterPro" id="IPR051781">
    <property type="entry name" value="Metallo-dep_Hydrolase"/>
</dbReference>
<dbReference type="PANTHER" id="PTHR43135">
    <property type="entry name" value="ALPHA-D-RIBOSE 1-METHYLPHOSPHONATE 5-TRIPHOSPHATE DIPHOSPHATASE"/>
    <property type="match status" value="1"/>
</dbReference>
<organism evidence="3 4">
    <name type="scientific">Lentinula guzmanii</name>
    <dbReference type="NCBI Taxonomy" id="2804957"/>
    <lineage>
        <taxon>Eukaryota</taxon>
        <taxon>Fungi</taxon>
        <taxon>Dikarya</taxon>
        <taxon>Basidiomycota</taxon>
        <taxon>Agaricomycotina</taxon>
        <taxon>Agaricomycetes</taxon>
        <taxon>Agaricomycetidae</taxon>
        <taxon>Agaricales</taxon>
        <taxon>Marasmiineae</taxon>
        <taxon>Omphalotaceae</taxon>
        <taxon>Lentinula</taxon>
    </lineage>
</organism>
<keyword evidence="4" id="KW-1185">Reference proteome</keyword>
<keyword evidence="1" id="KW-0812">Transmembrane</keyword>
<dbReference type="PANTHER" id="PTHR43135:SF3">
    <property type="entry name" value="ALPHA-D-RIBOSE 1-METHYLPHOSPHONATE 5-TRIPHOSPHATE DIPHOSPHATASE"/>
    <property type="match status" value="1"/>
</dbReference>
<feature type="domain" description="Amidohydrolase-related" evidence="2">
    <location>
        <begin position="415"/>
        <end position="518"/>
    </location>
</feature>
<dbReference type="AlphaFoldDB" id="A0AA38JEE0"/>
<dbReference type="Pfam" id="PF01979">
    <property type="entry name" value="Amidohydro_1"/>
    <property type="match status" value="1"/>
</dbReference>
<dbReference type="Gene3D" id="2.30.40.10">
    <property type="entry name" value="Urease, subunit C, domain 1"/>
    <property type="match status" value="1"/>
</dbReference>
<accession>A0AA38JEE0</accession>
<dbReference type="SUPFAM" id="SSF51556">
    <property type="entry name" value="Metallo-dependent hydrolases"/>
    <property type="match status" value="1"/>
</dbReference>
<proteinExistence type="predicted"/>
<evidence type="ECO:0000313" key="4">
    <source>
        <dbReference type="Proteomes" id="UP001176059"/>
    </source>
</evidence>
<dbReference type="InterPro" id="IPR032466">
    <property type="entry name" value="Metal_Hydrolase"/>
</dbReference>
<evidence type="ECO:0000259" key="2">
    <source>
        <dbReference type="Pfam" id="PF01979"/>
    </source>
</evidence>
<reference evidence="3" key="2">
    <citation type="journal article" date="2023" name="Proc. Natl. Acad. Sci. U.S.A.">
        <title>A global phylogenomic analysis of the shiitake genus Lentinula.</title>
        <authorList>
            <person name="Sierra-Patev S."/>
            <person name="Min B."/>
            <person name="Naranjo-Ortiz M."/>
            <person name="Looney B."/>
            <person name="Konkel Z."/>
            <person name="Slot J.C."/>
            <person name="Sakamoto Y."/>
            <person name="Steenwyk J.L."/>
            <person name="Rokas A."/>
            <person name="Carro J."/>
            <person name="Camarero S."/>
            <person name="Ferreira P."/>
            <person name="Molpeceres G."/>
            <person name="Ruiz-Duenas F.J."/>
            <person name="Serrano A."/>
            <person name="Henrissat B."/>
            <person name="Drula E."/>
            <person name="Hughes K.W."/>
            <person name="Mata J.L."/>
            <person name="Ishikawa N.K."/>
            <person name="Vargas-Isla R."/>
            <person name="Ushijima S."/>
            <person name="Smith C.A."/>
            <person name="Donoghue J."/>
            <person name="Ahrendt S."/>
            <person name="Andreopoulos W."/>
            <person name="He G."/>
            <person name="LaButti K."/>
            <person name="Lipzen A."/>
            <person name="Ng V."/>
            <person name="Riley R."/>
            <person name="Sandor L."/>
            <person name="Barry K."/>
            <person name="Martinez A.T."/>
            <person name="Xiao Y."/>
            <person name="Gibbons J.G."/>
            <person name="Terashima K."/>
            <person name="Grigoriev I.V."/>
            <person name="Hibbett D."/>
        </authorList>
    </citation>
    <scope>NUCLEOTIDE SEQUENCE</scope>
    <source>
        <strain evidence="3">ET3784</strain>
    </source>
</reference>
<dbReference type="Proteomes" id="UP001176059">
    <property type="component" value="Unassembled WGS sequence"/>
</dbReference>
<gene>
    <name evidence="3" type="ORF">DFJ43DRAFT_809681</name>
</gene>
<dbReference type="EMBL" id="JANVFO010000078">
    <property type="protein sequence ID" value="KAJ3716278.1"/>
    <property type="molecule type" value="Genomic_DNA"/>
</dbReference>
<comment type="caution">
    <text evidence="3">The sequence shown here is derived from an EMBL/GenBank/DDBJ whole genome shotgun (WGS) entry which is preliminary data.</text>
</comment>
<name>A0AA38JEE0_9AGAR</name>
<keyword evidence="1" id="KW-0472">Membrane</keyword>
<feature type="transmembrane region" description="Helical" evidence="1">
    <location>
        <begin position="38"/>
        <end position="55"/>
    </location>
</feature>
<reference evidence="3" key="1">
    <citation type="submission" date="2022-08" db="EMBL/GenBank/DDBJ databases">
        <authorList>
            <consortium name="DOE Joint Genome Institute"/>
            <person name="Min B."/>
            <person name="Sierra-Patev S."/>
            <person name="Naranjo-Ortiz M."/>
            <person name="Looney B."/>
            <person name="Konkel Z."/>
            <person name="Slot J.C."/>
            <person name="Sakamoto Y."/>
            <person name="Steenwyk J.L."/>
            <person name="Rokas A."/>
            <person name="Carro J."/>
            <person name="Camarero S."/>
            <person name="Ferreira P."/>
            <person name="Molpeceres G."/>
            <person name="Ruiz-duenas F.J."/>
            <person name="Serrano A."/>
            <person name="Henrissat B."/>
            <person name="Drula E."/>
            <person name="Hughes K.W."/>
            <person name="Mata J.L."/>
            <person name="Ishikawa N.K."/>
            <person name="Vargas-Isla R."/>
            <person name="Ushijima S."/>
            <person name="Smith C.A."/>
            <person name="Ahrendt S."/>
            <person name="Andreopoulos W."/>
            <person name="He G."/>
            <person name="LaButti K."/>
            <person name="Lipzen A."/>
            <person name="Ng V."/>
            <person name="Riley R."/>
            <person name="Sandor L."/>
            <person name="Barry K."/>
            <person name="Martinez A.T."/>
            <person name="Xiao Y."/>
            <person name="Gibbons J.G."/>
            <person name="Terashima K."/>
            <person name="Hibbett D.S."/>
            <person name="Grigoriev I.V."/>
        </authorList>
    </citation>
    <scope>NUCLEOTIDE SEQUENCE</scope>
    <source>
        <strain evidence="3">ET3784</strain>
    </source>
</reference>